<evidence type="ECO:0000256" key="2">
    <source>
        <dbReference type="SAM" id="SignalP"/>
    </source>
</evidence>
<evidence type="ECO:0000313" key="3">
    <source>
        <dbReference type="EMBL" id="KWT65846.1"/>
    </source>
</evidence>
<evidence type="ECO:0000313" key="4">
    <source>
        <dbReference type="Proteomes" id="UP000059074"/>
    </source>
</evidence>
<protein>
    <submittedName>
        <fullName evidence="3">Uncharacterized protein</fullName>
    </submittedName>
</protein>
<comment type="caution">
    <text evidence="3">The sequence shown here is derived from an EMBL/GenBank/DDBJ whole genome shotgun (WGS) entry which is preliminary data.</text>
</comment>
<sequence length="147" mass="14964">MAKFHTALSACCGAALAVAALTTTAEARGGGGFGGGHGGFSGGFNGPHAGGFESRPGGGGYGPVGPGGVERGYRPGGPGYGPVPGRRNPYAMGAVPFISMDYNDLLQTPPNNTGSRLPNDCNYLYARAIEAGTPDMWRLFNDCAHNR</sequence>
<dbReference type="PATRIC" id="fig|121290.4.peg.2005"/>
<organism evidence="3 4">
    <name type="scientific">Hyphomicrobium sulfonivorans</name>
    <dbReference type="NCBI Taxonomy" id="121290"/>
    <lineage>
        <taxon>Bacteria</taxon>
        <taxon>Pseudomonadati</taxon>
        <taxon>Pseudomonadota</taxon>
        <taxon>Alphaproteobacteria</taxon>
        <taxon>Hyphomicrobiales</taxon>
        <taxon>Hyphomicrobiaceae</taxon>
        <taxon>Hyphomicrobium</taxon>
    </lineage>
</organism>
<dbReference type="Proteomes" id="UP000059074">
    <property type="component" value="Unassembled WGS sequence"/>
</dbReference>
<keyword evidence="4" id="KW-1185">Reference proteome</keyword>
<dbReference type="AlphaFoldDB" id="A0A109BBP6"/>
<dbReference type="RefSeq" id="WP_068463293.1">
    <property type="nucleotide sequence ID" value="NZ_LMTR01000075.1"/>
</dbReference>
<evidence type="ECO:0000256" key="1">
    <source>
        <dbReference type="SAM" id="MobiDB-lite"/>
    </source>
</evidence>
<feature type="chain" id="PRO_5007132520" evidence="2">
    <location>
        <begin position="28"/>
        <end position="147"/>
    </location>
</feature>
<keyword evidence="2" id="KW-0732">Signal</keyword>
<feature type="region of interest" description="Disordered" evidence="1">
    <location>
        <begin position="44"/>
        <end position="85"/>
    </location>
</feature>
<reference evidence="3 4" key="1">
    <citation type="submission" date="2015-10" db="EMBL/GenBank/DDBJ databases">
        <title>Transcriptomic analysis of a linuron degrading triple-species bacterial consortium.</title>
        <authorList>
            <person name="Albers P."/>
        </authorList>
    </citation>
    <scope>NUCLEOTIDE SEQUENCE [LARGE SCALE GENOMIC DNA]</scope>
    <source>
        <strain evidence="3 4">WDL6</strain>
    </source>
</reference>
<accession>A0A109BBP6</accession>
<name>A0A109BBP6_HYPSL</name>
<feature type="compositionally biased region" description="Gly residues" evidence="1">
    <location>
        <begin position="56"/>
        <end position="82"/>
    </location>
</feature>
<dbReference type="EMBL" id="LMTR01000075">
    <property type="protein sequence ID" value="KWT65846.1"/>
    <property type="molecule type" value="Genomic_DNA"/>
</dbReference>
<proteinExistence type="predicted"/>
<feature type="signal peptide" evidence="2">
    <location>
        <begin position="1"/>
        <end position="27"/>
    </location>
</feature>
<gene>
    <name evidence="3" type="ORF">APY04_2693</name>
</gene>